<evidence type="ECO:0000313" key="3">
    <source>
        <dbReference type="Proteomes" id="UP000050482"/>
    </source>
</evidence>
<dbReference type="Pfam" id="PF02229">
    <property type="entry name" value="PC4"/>
    <property type="match status" value="1"/>
</dbReference>
<accession>A0A0P9CCE8</accession>
<keyword evidence="2" id="KW-0436">Ligase</keyword>
<dbReference type="PATRIC" id="fig|471514.4.peg.3472"/>
<dbReference type="Proteomes" id="UP000050482">
    <property type="component" value="Unassembled WGS sequence"/>
</dbReference>
<organism evidence="2 3">
    <name type="scientific">Alicyclobacillus ferrooxydans</name>
    <dbReference type="NCBI Taxonomy" id="471514"/>
    <lineage>
        <taxon>Bacteria</taxon>
        <taxon>Bacillati</taxon>
        <taxon>Bacillota</taxon>
        <taxon>Bacilli</taxon>
        <taxon>Bacillales</taxon>
        <taxon>Alicyclobacillaceae</taxon>
        <taxon>Alicyclobacillus</taxon>
    </lineage>
</organism>
<dbReference type="PIRSF" id="PIRSF037246">
    <property type="entry name" value="UCP037246"/>
    <property type="match status" value="1"/>
</dbReference>
<protein>
    <submittedName>
        <fullName evidence="2">Seryl-tRNA synthetase</fullName>
    </submittedName>
</protein>
<dbReference type="InterPro" id="IPR017154">
    <property type="entry name" value="PC4-like"/>
</dbReference>
<name>A0A0P9CCE8_9BACL</name>
<dbReference type="GO" id="GO:0003677">
    <property type="term" value="F:DNA binding"/>
    <property type="evidence" value="ECO:0007669"/>
    <property type="project" value="InterPro"/>
</dbReference>
<proteinExistence type="predicted"/>
<dbReference type="EMBL" id="LJCO01000056">
    <property type="protein sequence ID" value="KPV43179.1"/>
    <property type="molecule type" value="Genomic_DNA"/>
</dbReference>
<dbReference type="OrthoDB" id="7067273at2"/>
<sequence>MADIKFEIKETVGILYESTKGWKKELNFMSWNDKEDKYDIREWAPEHEKMGKGITLSRDELIKLRELLNGISF</sequence>
<dbReference type="GO" id="GO:0006355">
    <property type="term" value="P:regulation of DNA-templated transcription"/>
    <property type="evidence" value="ECO:0007669"/>
    <property type="project" value="InterPro"/>
</dbReference>
<dbReference type="RefSeq" id="WP_054969774.1">
    <property type="nucleotide sequence ID" value="NZ_LJCO01000056.1"/>
</dbReference>
<gene>
    <name evidence="2" type="ORF">AN477_13910</name>
</gene>
<keyword evidence="3" id="KW-1185">Reference proteome</keyword>
<dbReference type="Gene3D" id="2.30.31.70">
    <property type="match status" value="1"/>
</dbReference>
<evidence type="ECO:0000313" key="2">
    <source>
        <dbReference type="EMBL" id="KPV43179.1"/>
    </source>
</evidence>
<dbReference type="AlphaFoldDB" id="A0A0P9CCE8"/>
<evidence type="ECO:0000259" key="1">
    <source>
        <dbReference type="Pfam" id="PF02229"/>
    </source>
</evidence>
<comment type="caution">
    <text evidence="2">The sequence shown here is derived from an EMBL/GenBank/DDBJ whole genome shotgun (WGS) entry which is preliminary data.</text>
</comment>
<dbReference type="GO" id="GO:0004812">
    <property type="term" value="F:aminoacyl-tRNA ligase activity"/>
    <property type="evidence" value="ECO:0007669"/>
    <property type="project" value="UniProtKB-KW"/>
</dbReference>
<reference evidence="2 3" key="1">
    <citation type="submission" date="2015-09" db="EMBL/GenBank/DDBJ databases">
        <title>Draft genome sequence of Alicyclobacillus ferrooxydans DSM 22381.</title>
        <authorList>
            <person name="Hemp J."/>
        </authorList>
    </citation>
    <scope>NUCLEOTIDE SEQUENCE [LARGE SCALE GENOMIC DNA]</scope>
    <source>
        <strain evidence="2 3">TC-34</strain>
    </source>
</reference>
<dbReference type="InterPro" id="IPR003173">
    <property type="entry name" value="PC4_C"/>
</dbReference>
<feature type="domain" description="Transcriptional coactivator p15 (PC4) C-terminal" evidence="1">
    <location>
        <begin position="20"/>
        <end position="66"/>
    </location>
</feature>
<keyword evidence="2" id="KW-0030">Aminoacyl-tRNA synthetase</keyword>